<dbReference type="HAMAP" id="MF_01665">
    <property type="entry name" value="HemeA_synth_type2"/>
    <property type="match status" value="1"/>
</dbReference>
<evidence type="ECO:0000256" key="11">
    <source>
        <dbReference type="ARBA" id="ARBA00048044"/>
    </source>
</evidence>
<dbReference type="PANTHER" id="PTHR23289:SF2">
    <property type="entry name" value="CYTOCHROME C OXIDASE ASSEMBLY PROTEIN COX15 HOMOLOG"/>
    <property type="match status" value="1"/>
</dbReference>
<feature type="binding site" description="axial binding residue" evidence="12">
    <location>
        <position position="278"/>
    </location>
    <ligand>
        <name>heme</name>
        <dbReference type="ChEBI" id="CHEBI:30413"/>
    </ligand>
    <ligandPart>
        <name>Fe</name>
        <dbReference type="ChEBI" id="CHEBI:18248"/>
    </ligandPart>
</feature>
<comment type="pathway">
    <text evidence="10 12">Porphyrin-containing compound metabolism; heme A biosynthesis; heme A from heme O: step 1/1.</text>
</comment>
<dbReference type="RefSeq" id="WP_281044177.1">
    <property type="nucleotide sequence ID" value="NZ_JARYGZ010000001.1"/>
</dbReference>
<comment type="subcellular location">
    <subcellularLocation>
        <location evidence="12">Cell membrane</location>
        <topology evidence="12">Multi-pass membrane protein</topology>
    </subcellularLocation>
    <subcellularLocation>
        <location evidence="2">Membrane</location>
        <topology evidence="2">Multi-pass membrane protein</topology>
    </subcellularLocation>
</comment>
<evidence type="ECO:0000256" key="9">
    <source>
        <dbReference type="ARBA" id="ARBA00023136"/>
    </source>
</evidence>
<dbReference type="PANTHER" id="PTHR23289">
    <property type="entry name" value="CYTOCHROME C OXIDASE ASSEMBLY PROTEIN COX15"/>
    <property type="match status" value="1"/>
</dbReference>
<accession>A0ABT6N0S7</accession>
<feature type="transmembrane region" description="Helical" evidence="12">
    <location>
        <begin position="26"/>
        <end position="47"/>
    </location>
</feature>
<keyword evidence="12" id="KW-1003">Cell membrane</keyword>
<protein>
    <recommendedName>
        <fullName evidence="12">Heme A synthase</fullName>
        <shortName evidence="12">HAS</shortName>
        <ecNumber evidence="12">1.17.99.9</ecNumber>
    </recommendedName>
    <alternativeName>
        <fullName evidence="12">Cytochrome aa3-controlling protein</fullName>
    </alternativeName>
</protein>
<feature type="transmembrane region" description="Helical" evidence="12">
    <location>
        <begin position="173"/>
        <end position="198"/>
    </location>
</feature>
<evidence type="ECO:0000256" key="6">
    <source>
        <dbReference type="ARBA" id="ARBA00023002"/>
    </source>
</evidence>
<evidence type="ECO:0000256" key="7">
    <source>
        <dbReference type="ARBA" id="ARBA00023004"/>
    </source>
</evidence>
<feature type="transmembrane region" description="Helical" evidence="12">
    <location>
        <begin position="142"/>
        <end position="161"/>
    </location>
</feature>
<comment type="catalytic activity">
    <reaction evidence="11">
        <text>Fe(II)-heme o + 2 A + H2O = Fe(II)-heme a + 2 AH2</text>
        <dbReference type="Rhea" id="RHEA:63388"/>
        <dbReference type="ChEBI" id="CHEBI:13193"/>
        <dbReference type="ChEBI" id="CHEBI:15377"/>
        <dbReference type="ChEBI" id="CHEBI:17499"/>
        <dbReference type="ChEBI" id="CHEBI:60530"/>
        <dbReference type="ChEBI" id="CHEBI:61715"/>
        <dbReference type="EC" id="1.17.99.9"/>
    </reaction>
    <physiologicalReaction direction="left-to-right" evidence="11">
        <dbReference type="Rhea" id="RHEA:63389"/>
    </physiologicalReaction>
</comment>
<feature type="transmembrane region" description="Helical" evidence="12">
    <location>
        <begin position="333"/>
        <end position="354"/>
    </location>
</feature>
<comment type="cofactor">
    <cofactor evidence="1 12">
        <name>heme b</name>
        <dbReference type="ChEBI" id="CHEBI:60344"/>
    </cofactor>
</comment>
<keyword evidence="14" id="KW-1185">Reference proteome</keyword>
<evidence type="ECO:0000256" key="3">
    <source>
        <dbReference type="ARBA" id="ARBA00022692"/>
    </source>
</evidence>
<reference evidence="13" key="1">
    <citation type="submission" date="2023-04" db="EMBL/GenBank/DDBJ databases">
        <title>Sphingomonas sp. MAHUQ-71 isolated from rice field.</title>
        <authorList>
            <person name="Huq M.A."/>
        </authorList>
    </citation>
    <scope>NUCLEOTIDE SEQUENCE</scope>
    <source>
        <strain evidence="13">MAHUQ-71</strain>
    </source>
</reference>
<keyword evidence="8 12" id="KW-0350">Heme biosynthesis</keyword>
<keyword evidence="3 12" id="KW-0812">Transmembrane</keyword>
<evidence type="ECO:0000313" key="14">
    <source>
        <dbReference type="Proteomes" id="UP001160625"/>
    </source>
</evidence>
<feature type="transmembrane region" description="Helical" evidence="12">
    <location>
        <begin position="280"/>
        <end position="297"/>
    </location>
</feature>
<feature type="transmembrane region" description="Helical" evidence="12">
    <location>
        <begin position="210"/>
        <end position="234"/>
    </location>
</feature>
<keyword evidence="5 12" id="KW-1133">Transmembrane helix</keyword>
<evidence type="ECO:0000313" key="13">
    <source>
        <dbReference type="EMBL" id="MDH7638903.1"/>
    </source>
</evidence>
<comment type="function">
    <text evidence="12">Catalyzes the conversion of heme O to heme A by two successive hydroxylations of the methyl group at C8. The first hydroxylation forms heme I, the second hydroxylation results in an unstable dihydroxymethyl group, which spontaneously dehydrates, resulting in the formyl group of heme A.</text>
</comment>
<proteinExistence type="inferred from homology"/>
<evidence type="ECO:0000256" key="10">
    <source>
        <dbReference type="ARBA" id="ARBA00044501"/>
    </source>
</evidence>
<keyword evidence="6 12" id="KW-0560">Oxidoreductase</keyword>
<dbReference type="EMBL" id="JARYGZ010000001">
    <property type="protein sequence ID" value="MDH7638903.1"/>
    <property type="molecule type" value="Genomic_DNA"/>
</dbReference>
<evidence type="ECO:0000256" key="2">
    <source>
        <dbReference type="ARBA" id="ARBA00004141"/>
    </source>
</evidence>
<evidence type="ECO:0000256" key="8">
    <source>
        <dbReference type="ARBA" id="ARBA00023133"/>
    </source>
</evidence>
<keyword evidence="7 12" id="KW-0408">Iron</keyword>
<feature type="transmembrane region" description="Helical" evidence="12">
    <location>
        <begin position="304"/>
        <end position="327"/>
    </location>
</feature>
<comment type="subunit">
    <text evidence="12">Interacts with CtaB.</text>
</comment>
<evidence type="ECO:0000256" key="12">
    <source>
        <dbReference type="HAMAP-Rule" id="MF_01665"/>
    </source>
</evidence>
<keyword evidence="4 12" id="KW-0479">Metal-binding</keyword>
<feature type="binding site" description="axial binding residue" evidence="12">
    <location>
        <position position="335"/>
    </location>
    <ligand>
        <name>heme</name>
        <dbReference type="ChEBI" id="CHEBI:30413"/>
    </ligand>
    <ligandPart>
        <name>Fe</name>
        <dbReference type="ChEBI" id="CHEBI:18248"/>
    </ligandPart>
</feature>
<gene>
    <name evidence="12" type="primary">ctaA</name>
    <name evidence="13" type="ORF">QGN17_09195</name>
</gene>
<evidence type="ECO:0000256" key="4">
    <source>
        <dbReference type="ARBA" id="ARBA00022723"/>
    </source>
</evidence>
<dbReference type="EC" id="1.17.99.9" evidence="12"/>
<name>A0ABT6N0S7_9SPHN</name>
<keyword evidence="9 12" id="KW-0472">Membrane</keyword>
<organism evidence="13 14">
    <name type="scientific">Sphingomonas oryzagri</name>
    <dbReference type="NCBI Taxonomy" id="3042314"/>
    <lineage>
        <taxon>Bacteria</taxon>
        <taxon>Pseudomonadati</taxon>
        <taxon>Pseudomonadota</taxon>
        <taxon>Alphaproteobacteria</taxon>
        <taxon>Sphingomonadales</taxon>
        <taxon>Sphingomonadaceae</taxon>
        <taxon>Sphingomonas</taxon>
    </lineage>
</organism>
<comment type="similarity">
    <text evidence="12">Belongs to the COX15/CtaA family. Type 2 subfamily.</text>
</comment>
<dbReference type="InterPro" id="IPR023754">
    <property type="entry name" value="HemeA_Synthase_type2"/>
</dbReference>
<dbReference type="InterPro" id="IPR003780">
    <property type="entry name" value="COX15/CtaA_fam"/>
</dbReference>
<dbReference type="Pfam" id="PF02628">
    <property type="entry name" value="COX15-CtaA"/>
    <property type="match status" value="1"/>
</dbReference>
<evidence type="ECO:0000256" key="1">
    <source>
        <dbReference type="ARBA" id="ARBA00001970"/>
    </source>
</evidence>
<feature type="transmembrane region" description="Helical" evidence="12">
    <location>
        <begin position="112"/>
        <end position="130"/>
    </location>
</feature>
<comment type="caution">
    <text evidence="13">The sequence shown here is derived from an EMBL/GenBank/DDBJ whole genome shotgun (WGS) entry which is preliminary data.</text>
</comment>
<evidence type="ECO:0000256" key="5">
    <source>
        <dbReference type="ARBA" id="ARBA00022989"/>
    </source>
</evidence>
<sequence length="361" mass="39267">MSETLASPPTLRLPGRPAAPRPAPRAFGAWLLVVAAMVLAIVIVGGITRLTESGLSIVEWDPIVGAIPPLTHAQWQAAFDGYKAIPQYKAFNQGMTLEGFQHIFFWEYLHRLIARGIGTVLLIVLAVFWWRRAIPKGYGWRAVAIFALGGLQGVVGWWMVYSGLQFRTEVSHIRLAVHLLTALLIYSYLIWTALDLFALARGPASKPARLVPLAAAAILILALQIMLGAFTAGLRAGYAFAEWPKMMGDEWFPAGGWNTGWSTFRNLVDNPVAVQFAHRWWAWVALVAVVTVARFAKQVGNSRAAIAIVVVVVAQILLGIATLLSGVRIEVAVAHQAVATILLGTLIWGCHAIGEAETTAR</sequence>
<dbReference type="Proteomes" id="UP001160625">
    <property type="component" value="Unassembled WGS sequence"/>
</dbReference>